<dbReference type="OrthoDB" id="3344043at2759"/>
<evidence type="ECO:0000256" key="1">
    <source>
        <dbReference type="SAM" id="MobiDB-lite"/>
    </source>
</evidence>
<feature type="transmembrane region" description="Helical" evidence="2">
    <location>
        <begin position="97"/>
        <end position="125"/>
    </location>
</feature>
<evidence type="ECO:0000256" key="2">
    <source>
        <dbReference type="SAM" id="Phobius"/>
    </source>
</evidence>
<feature type="compositionally biased region" description="Polar residues" evidence="1">
    <location>
        <begin position="1"/>
        <end position="14"/>
    </location>
</feature>
<feature type="transmembrane region" description="Helical" evidence="2">
    <location>
        <begin position="527"/>
        <end position="552"/>
    </location>
</feature>
<feature type="region of interest" description="Disordered" evidence="1">
    <location>
        <begin position="1"/>
        <end position="33"/>
    </location>
</feature>
<sequence length="592" mass="63946">MAQTKSVVGTTTDPVETAPGDDPIRKVPKSSESSNPIPTIIWSCFVTTVPIAALTIALLVLTVKHRVGHGDTSNENLSQPFATTDNSAFYVRFNSSILLFLTSWVSSMSTMLSGFLLTLASFPIARQFISDVQGSRFDRLLTPQQLALTLKFFDGSTLGALWAWLTYLCSWKRKDAPQTPPLIGAVCVALLATLMGALVTAGDTWLHLTMTTEDFTQLSPAQTLPSYSFGLTPECLVSNNSLQAQTQIVDGESEICSLSMAVTGAFFRNASTSLGVMNNLSSDAASYLHYGDNSSAPSYAYLGVPTDTAPANQDYTAQTYGASTKCWMMSRACNLEIGTAAQDNFNCTNGTFVGHLYPGGSWAHMFFTDSSMSDNAATSYNSTRNPYYYGLGGMLNQNGGTVPNSTEFMILEHGGYTFVMGCKTTIYDIEYDQINGTIGRFVPTVSNISVSNVFATTMLAPSWLPYIQQSAGTAIFSDTAQQFADKVALAFSQVTVALGAGALETRPALAAQQRETFLVARMPVAPLVTLVVFNFVYVLCGLIFTVLAIIAARGRVPDVQARLSIKGFVLDRFTDTDTEKPVDDQEHNPQFT</sequence>
<proteinExistence type="predicted"/>
<name>A0A5N6U6J1_ASPAV</name>
<dbReference type="EMBL" id="ML742032">
    <property type="protein sequence ID" value="KAE8154049.1"/>
    <property type="molecule type" value="Genomic_DNA"/>
</dbReference>
<keyword evidence="2" id="KW-0812">Transmembrane</keyword>
<feature type="transmembrane region" description="Helical" evidence="2">
    <location>
        <begin position="182"/>
        <end position="202"/>
    </location>
</feature>
<keyword evidence="2" id="KW-1133">Transmembrane helix</keyword>
<evidence type="ECO:0000313" key="3">
    <source>
        <dbReference type="EMBL" id="KAE8154049.1"/>
    </source>
</evidence>
<accession>A0A5N6U6J1</accession>
<keyword evidence="4" id="KW-1185">Reference proteome</keyword>
<feature type="transmembrane region" description="Helical" evidence="2">
    <location>
        <begin position="40"/>
        <end position="61"/>
    </location>
</feature>
<dbReference type="Proteomes" id="UP000325780">
    <property type="component" value="Unassembled WGS sequence"/>
</dbReference>
<reference evidence="3 4" key="1">
    <citation type="submission" date="2019-04" db="EMBL/GenBank/DDBJ databases">
        <title>Friends and foes A comparative genomics study of 23 Aspergillus species from section Flavi.</title>
        <authorList>
            <consortium name="DOE Joint Genome Institute"/>
            <person name="Kjaerbolling I."/>
            <person name="Vesth T."/>
            <person name="Frisvad J.C."/>
            <person name="Nybo J.L."/>
            <person name="Theobald S."/>
            <person name="Kildgaard S."/>
            <person name="Isbrandt T."/>
            <person name="Kuo A."/>
            <person name="Sato A."/>
            <person name="Lyhne E.K."/>
            <person name="Kogle M.E."/>
            <person name="Wiebenga A."/>
            <person name="Kun R.S."/>
            <person name="Lubbers R.J."/>
            <person name="Makela M.R."/>
            <person name="Barry K."/>
            <person name="Chovatia M."/>
            <person name="Clum A."/>
            <person name="Daum C."/>
            <person name="Haridas S."/>
            <person name="He G."/>
            <person name="LaButti K."/>
            <person name="Lipzen A."/>
            <person name="Mondo S."/>
            <person name="Riley R."/>
            <person name="Salamov A."/>
            <person name="Simmons B.A."/>
            <person name="Magnuson J.K."/>
            <person name="Henrissat B."/>
            <person name="Mortensen U.H."/>
            <person name="Larsen T.O."/>
            <person name="Devries R.P."/>
            <person name="Grigoriev I.V."/>
            <person name="Machida M."/>
            <person name="Baker S.E."/>
            <person name="Andersen M.R."/>
        </authorList>
    </citation>
    <scope>NUCLEOTIDE SEQUENCE [LARGE SCALE GENOMIC DNA]</scope>
    <source>
        <strain evidence="3 4">IBT 18842</strain>
    </source>
</reference>
<protein>
    <submittedName>
        <fullName evidence="3">Uncharacterized protein</fullName>
    </submittedName>
</protein>
<gene>
    <name evidence="3" type="ORF">BDV25DRAFT_167750</name>
</gene>
<keyword evidence="2" id="KW-0472">Membrane</keyword>
<dbReference type="AlphaFoldDB" id="A0A5N6U6J1"/>
<feature type="transmembrane region" description="Helical" evidence="2">
    <location>
        <begin position="145"/>
        <end position="170"/>
    </location>
</feature>
<organism evidence="3 4">
    <name type="scientific">Aspergillus avenaceus</name>
    <dbReference type="NCBI Taxonomy" id="36643"/>
    <lineage>
        <taxon>Eukaryota</taxon>
        <taxon>Fungi</taxon>
        <taxon>Dikarya</taxon>
        <taxon>Ascomycota</taxon>
        <taxon>Pezizomycotina</taxon>
        <taxon>Eurotiomycetes</taxon>
        <taxon>Eurotiomycetidae</taxon>
        <taxon>Eurotiales</taxon>
        <taxon>Aspergillaceae</taxon>
        <taxon>Aspergillus</taxon>
        <taxon>Aspergillus subgen. Circumdati</taxon>
    </lineage>
</organism>
<evidence type="ECO:0000313" key="4">
    <source>
        <dbReference type="Proteomes" id="UP000325780"/>
    </source>
</evidence>